<evidence type="ECO:0000313" key="2">
    <source>
        <dbReference type="EMBL" id="MCD9637658.1"/>
    </source>
</evidence>
<organism evidence="2 3">
    <name type="scientific">Datura stramonium</name>
    <name type="common">Jimsonweed</name>
    <name type="synonym">Common thornapple</name>
    <dbReference type="NCBI Taxonomy" id="4076"/>
    <lineage>
        <taxon>Eukaryota</taxon>
        <taxon>Viridiplantae</taxon>
        <taxon>Streptophyta</taxon>
        <taxon>Embryophyta</taxon>
        <taxon>Tracheophyta</taxon>
        <taxon>Spermatophyta</taxon>
        <taxon>Magnoliopsida</taxon>
        <taxon>eudicotyledons</taxon>
        <taxon>Gunneridae</taxon>
        <taxon>Pentapetalae</taxon>
        <taxon>asterids</taxon>
        <taxon>lamiids</taxon>
        <taxon>Solanales</taxon>
        <taxon>Solanaceae</taxon>
        <taxon>Solanoideae</taxon>
        <taxon>Datureae</taxon>
        <taxon>Datura</taxon>
    </lineage>
</organism>
<dbReference type="Proteomes" id="UP000823775">
    <property type="component" value="Unassembled WGS sequence"/>
</dbReference>
<evidence type="ECO:0000256" key="1">
    <source>
        <dbReference type="SAM" id="MobiDB-lite"/>
    </source>
</evidence>
<feature type="non-terminal residue" evidence="2">
    <location>
        <position position="1"/>
    </location>
</feature>
<gene>
    <name evidence="2" type="ORF">HAX54_021062</name>
</gene>
<evidence type="ECO:0000313" key="3">
    <source>
        <dbReference type="Proteomes" id="UP000823775"/>
    </source>
</evidence>
<feature type="region of interest" description="Disordered" evidence="1">
    <location>
        <begin position="1"/>
        <end position="24"/>
    </location>
</feature>
<sequence length="106" mass="11567">GWVGLLDETDRKKGQGETMHGTSQPCLQGTVELATHEARCDGQLNQSRSAQVRLSSDNVVQATGSACLMKKVTTMGDEGDMVFPYRCSTCNAIQMMFDSRPSLAFF</sequence>
<reference evidence="2 3" key="1">
    <citation type="journal article" date="2021" name="BMC Genomics">
        <title>Datura genome reveals duplications of psychoactive alkaloid biosynthetic genes and high mutation rate following tissue culture.</title>
        <authorList>
            <person name="Rajewski A."/>
            <person name="Carter-House D."/>
            <person name="Stajich J."/>
            <person name="Litt A."/>
        </authorList>
    </citation>
    <scope>NUCLEOTIDE SEQUENCE [LARGE SCALE GENOMIC DNA]</scope>
    <source>
        <strain evidence="2">AR-01</strain>
    </source>
</reference>
<proteinExistence type="predicted"/>
<protein>
    <submittedName>
        <fullName evidence="2">Uncharacterized protein</fullName>
    </submittedName>
</protein>
<name>A0ABS8UUG7_DATST</name>
<comment type="caution">
    <text evidence="2">The sequence shown here is derived from an EMBL/GenBank/DDBJ whole genome shotgun (WGS) entry which is preliminary data.</text>
</comment>
<keyword evidence="3" id="KW-1185">Reference proteome</keyword>
<accession>A0ABS8UUG7</accession>
<dbReference type="EMBL" id="JACEIK010002529">
    <property type="protein sequence ID" value="MCD9637658.1"/>
    <property type="molecule type" value="Genomic_DNA"/>
</dbReference>